<feature type="domain" description="3-hydroxyacyl-CoA dehydrogenase C-terminal" evidence="3">
    <location>
        <begin position="190"/>
        <end position="288"/>
    </location>
</feature>
<dbReference type="Gene3D" id="3.40.50.720">
    <property type="entry name" value="NAD(P)-binding Rossmann-like Domain"/>
    <property type="match status" value="1"/>
</dbReference>
<dbReference type="STRING" id="1429043.X474_25885"/>
<keyword evidence="6" id="KW-1185">Reference proteome</keyword>
<dbReference type="PIRSF" id="PIRSF000105">
    <property type="entry name" value="HCDH"/>
    <property type="match status" value="1"/>
</dbReference>
<feature type="domain" description="3-hydroxyacyl-CoA dehydrogenase NAD binding" evidence="4">
    <location>
        <begin position="8"/>
        <end position="185"/>
    </location>
</feature>
<organism evidence="5 6">
    <name type="scientific">Dethiosulfatarculus sandiegensis</name>
    <dbReference type="NCBI Taxonomy" id="1429043"/>
    <lineage>
        <taxon>Bacteria</taxon>
        <taxon>Pseudomonadati</taxon>
        <taxon>Thermodesulfobacteriota</taxon>
        <taxon>Desulfarculia</taxon>
        <taxon>Desulfarculales</taxon>
        <taxon>Desulfarculaceae</taxon>
        <taxon>Dethiosulfatarculus</taxon>
    </lineage>
</organism>
<dbReference type="SUPFAM" id="SSF51735">
    <property type="entry name" value="NAD(P)-binding Rossmann-fold domains"/>
    <property type="match status" value="1"/>
</dbReference>
<dbReference type="InParanoid" id="A0A0D2G861"/>
<dbReference type="GO" id="GO:0006631">
    <property type="term" value="P:fatty acid metabolic process"/>
    <property type="evidence" value="ECO:0007669"/>
    <property type="project" value="InterPro"/>
</dbReference>
<sequence length="321" mass="35903">MELDDIKKITVIGLGTMGPGLVQAFAQAGYEVTGFDLDPKAADKSIEIIKTNLKTLIEHQLLTSKQAEDTLNAIGLSREIEPALSDADLVMECVSENREIKGKVFEQVAARAGKEALMWSNTSTLDIYGLLPPALEKRSLIAHFFAPPHIIPLVEVVKGPNTPQDLVETSLTLLKKLDKIPIVIQRYLPGFIINRILRNLGREAFFLLDEGYISMEDLDLAVKASIAPRMMVLGLIQRYDFTGLDLSARNLLDKDFFDPPVDNRPKALHERIEKGHLGVKTGQGFFDYQGRDITEINRDRDDYLLKVMKGVGFCLEKKRLV</sequence>
<reference evidence="5 6" key="1">
    <citation type="submission" date="2013-11" db="EMBL/GenBank/DDBJ databases">
        <title>Metagenomic analysis of a methanogenic consortium involved in long chain n-alkane degradation.</title>
        <authorList>
            <person name="Davidova I.A."/>
            <person name="Callaghan A.V."/>
            <person name="Wawrik B."/>
            <person name="Pruitt S."/>
            <person name="Marks C."/>
            <person name="Duncan K.E."/>
            <person name="Suflita J.M."/>
        </authorList>
    </citation>
    <scope>NUCLEOTIDE SEQUENCE [LARGE SCALE GENOMIC DNA]</scope>
    <source>
        <strain evidence="5 6">SPR</strain>
    </source>
</reference>
<dbReference type="Proteomes" id="UP000032233">
    <property type="component" value="Unassembled WGS sequence"/>
</dbReference>
<evidence type="ECO:0000256" key="1">
    <source>
        <dbReference type="ARBA" id="ARBA00023002"/>
    </source>
</evidence>
<dbReference type="GO" id="GO:0070403">
    <property type="term" value="F:NAD+ binding"/>
    <property type="evidence" value="ECO:0007669"/>
    <property type="project" value="InterPro"/>
</dbReference>
<protein>
    <recommendedName>
        <fullName evidence="7">3-hydroxybutyryl-CoA dehydrogenase</fullName>
    </recommendedName>
</protein>
<dbReference type="Pfam" id="PF02737">
    <property type="entry name" value="3HCDH_N"/>
    <property type="match status" value="1"/>
</dbReference>
<evidence type="ECO:0000259" key="3">
    <source>
        <dbReference type="Pfam" id="PF00725"/>
    </source>
</evidence>
<dbReference type="RefSeq" id="WP_044352393.1">
    <property type="nucleotide sequence ID" value="NZ_AZAC01000067.1"/>
</dbReference>
<evidence type="ECO:0000313" key="5">
    <source>
        <dbReference type="EMBL" id="KIX11137.1"/>
    </source>
</evidence>
<proteinExistence type="predicted"/>
<dbReference type="InterPro" id="IPR008927">
    <property type="entry name" value="6-PGluconate_DH-like_C_sf"/>
</dbReference>
<evidence type="ECO:0000313" key="6">
    <source>
        <dbReference type="Proteomes" id="UP000032233"/>
    </source>
</evidence>
<evidence type="ECO:0008006" key="7">
    <source>
        <dbReference type="Google" id="ProtNLM"/>
    </source>
</evidence>
<evidence type="ECO:0000259" key="4">
    <source>
        <dbReference type="Pfam" id="PF02737"/>
    </source>
</evidence>
<comment type="caution">
    <text evidence="5">The sequence shown here is derived from an EMBL/GenBank/DDBJ whole genome shotgun (WGS) entry which is preliminary data.</text>
</comment>
<feature type="site" description="Important for catalytic activity" evidence="2">
    <location>
        <position position="143"/>
    </location>
</feature>
<dbReference type="InterPro" id="IPR036291">
    <property type="entry name" value="NAD(P)-bd_dom_sf"/>
</dbReference>
<dbReference type="InterPro" id="IPR013328">
    <property type="entry name" value="6PGD_dom2"/>
</dbReference>
<dbReference type="AlphaFoldDB" id="A0A0D2G861"/>
<evidence type="ECO:0000256" key="2">
    <source>
        <dbReference type="PIRSR" id="PIRSR000105-1"/>
    </source>
</evidence>
<dbReference type="InterPro" id="IPR006108">
    <property type="entry name" value="3HC_DH_C"/>
</dbReference>
<dbReference type="PANTHER" id="PTHR48075:SF5">
    <property type="entry name" value="3-HYDROXYBUTYRYL-COA DEHYDROGENASE"/>
    <property type="match status" value="1"/>
</dbReference>
<keyword evidence="1" id="KW-0560">Oxidoreductase</keyword>
<dbReference type="SUPFAM" id="SSF48179">
    <property type="entry name" value="6-phosphogluconate dehydrogenase C-terminal domain-like"/>
    <property type="match status" value="1"/>
</dbReference>
<dbReference type="Pfam" id="PF00725">
    <property type="entry name" value="3HCDH"/>
    <property type="match status" value="1"/>
</dbReference>
<dbReference type="PANTHER" id="PTHR48075">
    <property type="entry name" value="3-HYDROXYACYL-COA DEHYDROGENASE FAMILY PROTEIN"/>
    <property type="match status" value="1"/>
</dbReference>
<name>A0A0D2G861_9BACT</name>
<gene>
    <name evidence="5" type="ORF">X474_25885</name>
</gene>
<dbReference type="InterPro" id="IPR006176">
    <property type="entry name" value="3-OHacyl-CoA_DH_NAD-bd"/>
</dbReference>
<dbReference type="EMBL" id="AZAC01000067">
    <property type="protein sequence ID" value="KIX11137.1"/>
    <property type="molecule type" value="Genomic_DNA"/>
</dbReference>
<dbReference type="GO" id="GO:0016616">
    <property type="term" value="F:oxidoreductase activity, acting on the CH-OH group of donors, NAD or NADP as acceptor"/>
    <property type="evidence" value="ECO:0007669"/>
    <property type="project" value="InterPro"/>
</dbReference>
<dbReference type="OrthoDB" id="9775332at2"/>
<dbReference type="InterPro" id="IPR022694">
    <property type="entry name" value="3-OHacyl-CoA_DH"/>
</dbReference>
<accession>A0A0D2G861</accession>
<dbReference type="Gene3D" id="1.10.1040.10">
    <property type="entry name" value="N-(1-d-carboxylethyl)-l-norvaline Dehydrogenase, domain 2"/>
    <property type="match status" value="1"/>
</dbReference>